<gene>
    <name evidence="3" type="ORF">M9Y10_033587</name>
</gene>
<dbReference type="PANTHER" id="PTHR12805">
    <property type="entry name" value="KIN17 KIN, ANTIGENIC DETERMINANT OF RECA PROTEIN HOMOLOG"/>
    <property type="match status" value="1"/>
</dbReference>
<keyword evidence="4" id="KW-1185">Reference proteome</keyword>
<dbReference type="EMBL" id="JAPFFF010000005">
    <property type="protein sequence ID" value="KAK8888847.1"/>
    <property type="molecule type" value="Genomic_DNA"/>
</dbReference>
<dbReference type="InterPro" id="IPR056767">
    <property type="entry name" value="C2H2-Znf_KIN17"/>
</dbReference>
<organism evidence="3 4">
    <name type="scientific">Tritrichomonas musculus</name>
    <dbReference type="NCBI Taxonomy" id="1915356"/>
    <lineage>
        <taxon>Eukaryota</taxon>
        <taxon>Metamonada</taxon>
        <taxon>Parabasalia</taxon>
        <taxon>Tritrichomonadida</taxon>
        <taxon>Tritrichomonadidae</taxon>
        <taxon>Tritrichomonas</taxon>
    </lineage>
</organism>
<protein>
    <recommendedName>
        <fullName evidence="2">DNA/RNA-binding protein Kin17 WH-like domain-containing protein</fullName>
    </recommendedName>
</protein>
<dbReference type="Proteomes" id="UP001470230">
    <property type="component" value="Unassembled WGS sequence"/>
</dbReference>
<dbReference type="SMART" id="SM01253">
    <property type="entry name" value="Kin17_mid"/>
    <property type="match status" value="1"/>
</dbReference>
<name>A0ABR2KCK1_9EUKA</name>
<sequence length="234" mass="27647">MIPHKKQECKIISKQQKYGQLQKLKWYCEICQHQCNDERSFREHVQCQKHRIMMSHFRANSDSILRSNSFVFESVFMSCLKNQFPTREVSANVVYTQVIRDKKHVHLNSTYWDSVHGFCKHLANNGKITMRETERGPVIKYIPKDIDDTVDEATIKQFEDQKVAELEREKKIVNKMLQNTTAVPQRSTIYVEPQKVDVLIVKEVKKTEKKVSSLFSKVSRPKKKEELEEENDKK</sequence>
<dbReference type="SUPFAM" id="SSF57667">
    <property type="entry name" value="beta-beta-alpha zinc fingers"/>
    <property type="match status" value="1"/>
</dbReference>
<dbReference type="Gene3D" id="1.10.10.2030">
    <property type="entry name" value="DNA/RNA-binding protein Kin17, conserved domain"/>
    <property type="match status" value="1"/>
</dbReference>
<accession>A0ABR2KCK1</accession>
<dbReference type="InterPro" id="IPR038254">
    <property type="entry name" value="KIN17_WH-like_sf"/>
</dbReference>
<dbReference type="InterPro" id="IPR037321">
    <property type="entry name" value="KIN17-like"/>
</dbReference>
<proteinExistence type="predicted"/>
<feature type="domain" description="DNA/RNA-binding protein Kin17 WH-like" evidence="2">
    <location>
        <begin position="52"/>
        <end position="178"/>
    </location>
</feature>
<evidence type="ECO:0000313" key="3">
    <source>
        <dbReference type="EMBL" id="KAK8888847.1"/>
    </source>
</evidence>
<feature type="coiled-coil region" evidence="1">
    <location>
        <begin position="156"/>
        <end position="183"/>
    </location>
</feature>
<dbReference type="Pfam" id="PF10357">
    <property type="entry name" value="WH_KIN17"/>
    <property type="match status" value="1"/>
</dbReference>
<comment type="caution">
    <text evidence="3">The sequence shown here is derived from an EMBL/GenBank/DDBJ whole genome shotgun (WGS) entry which is preliminary data.</text>
</comment>
<dbReference type="Pfam" id="PF25095">
    <property type="entry name" value="C2H2-zf_KIN17"/>
    <property type="match status" value="1"/>
</dbReference>
<reference evidence="3 4" key="1">
    <citation type="submission" date="2024-04" db="EMBL/GenBank/DDBJ databases">
        <title>Tritrichomonas musculus Genome.</title>
        <authorList>
            <person name="Alves-Ferreira E."/>
            <person name="Grigg M."/>
            <person name="Lorenzi H."/>
            <person name="Galac M."/>
        </authorList>
    </citation>
    <scope>NUCLEOTIDE SEQUENCE [LARGE SCALE GENOMIC DNA]</scope>
    <source>
        <strain evidence="3 4">EAF2021</strain>
    </source>
</reference>
<dbReference type="InterPro" id="IPR036236">
    <property type="entry name" value="Znf_C2H2_sf"/>
</dbReference>
<evidence type="ECO:0000313" key="4">
    <source>
        <dbReference type="Proteomes" id="UP001470230"/>
    </source>
</evidence>
<dbReference type="PANTHER" id="PTHR12805:SF0">
    <property type="entry name" value="DNA_RNA-BINDING PROTEIN KIN17"/>
    <property type="match status" value="1"/>
</dbReference>
<keyword evidence="1" id="KW-0175">Coiled coil</keyword>
<dbReference type="InterPro" id="IPR019447">
    <property type="entry name" value="DNA/RNA-bd_Kin17_WH-like_dom"/>
</dbReference>
<evidence type="ECO:0000259" key="2">
    <source>
        <dbReference type="SMART" id="SM01253"/>
    </source>
</evidence>
<evidence type="ECO:0000256" key="1">
    <source>
        <dbReference type="SAM" id="Coils"/>
    </source>
</evidence>